<dbReference type="Proteomes" id="UP000678374">
    <property type="component" value="Unassembled WGS sequence"/>
</dbReference>
<dbReference type="PROSITE" id="PS52050">
    <property type="entry name" value="WYL"/>
    <property type="match status" value="1"/>
</dbReference>
<dbReference type="InterPro" id="IPR036388">
    <property type="entry name" value="WH-like_DNA-bd_sf"/>
</dbReference>
<evidence type="ECO:0000256" key="3">
    <source>
        <dbReference type="ARBA" id="ARBA00023163"/>
    </source>
</evidence>
<keyword evidence="6" id="KW-1185">Reference proteome</keyword>
<evidence type="ECO:0000313" key="6">
    <source>
        <dbReference type="Proteomes" id="UP000678374"/>
    </source>
</evidence>
<dbReference type="InterPro" id="IPR051534">
    <property type="entry name" value="CBASS_pafABC_assoc_protein"/>
</dbReference>
<dbReference type="InterPro" id="IPR013196">
    <property type="entry name" value="HTH_11"/>
</dbReference>
<dbReference type="Pfam" id="PF13280">
    <property type="entry name" value="WYL"/>
    <property type="match status" value="1"/>
</dbReference>
<dbReference type="InterPro" id="IPR001034">
    <property type="entry name" value="DeoR_HTH"/>
</dbReference>
<dbReference type="AlphaFoldDB" id="A0A940YK30"/>
<evidence type="ECO:0000256" key="2">
    <source>
        <dbReference type="ARBA" id="ARBA00023125"/>
    </source>
</evidence>
<dbReference type="InterPro" id="IPR026881">
    <property type="entry name" value="WYL_dom"/>
</dbReference>
<name>A0A940YK30_9BURK</name>
<evidence type="ECO:0000259" key="4">
    <source>
        <dbReference type="PROSITE" id="PS51000"/>
    </source>
</evidence>
<sequence>MRASRLLSILILLQLRQRLTAEQLADEFEVSPRTIHRDIEALSAAGVPVYGERGPGGGFQLHAGWRTQLTGLDADEARALPLLTLPAAARELGLGDAARRAGAKLLAALPGDTATLSGRLQTCLHVDPLGWYHAPDAVPQLPALARAVLEARRVRIEYLSWKGPRRYHADPLGLVLKAGQWYAVVACGARTMTLKVMQVQALEVLDEVFQRPADFDLQRWWQASIERFERELRPLRATLLASPEGCRRLAELGHYAAQAVARASPAAPGTVWRRLSLPIENIEQAARLVMGLVPELEVIEPAPLRDQVARWCRALARRHQVPKV</sequence>
<dbReference type="PROSITE" id="PS00894">
    <property type="entry name" value="HTH_DEOR_1"/>
    <property type="match status" value="1"/>
</dbReference>
<dbReference type="GO" id="GO:0003700">
    <property type="term" value="F:DNA-binding transcription factor activity"/>
    <property type="evidence" value="ECO:0007669"/>
    <property type="project" value="InterPro"/>
</dbReference>
<dbReference type="EMBL" id="JAGQDE010000012">
    <property type="protein sequence ID" value="MBQ0960122.1"/>
    <property type="molecule type" value="Genomic_DNA"/>
</dbReference>
<protein>
    <submittedName>
        <fullName evidence="5">WYL domain-containing protein</fullName>
    </submittedName>
</protein>
<gene>
    <name evidence="5" type="ORF">KAK06_14300</name>
</gene>
<dbReference type="Pfam" id="PF08279">
    <property type="entry name" value="HTH_11"/>
    <property type="match status" value="1"/>
</dbReference>
<evidence type="ECO:0000313" key="5">
    <source>
        <dbReference type="EMBL" id="MBQ0960122.1"/>
    </source>
</evidence>
<comment type="caution">
    <text evidence="5">The sequence shown here is derived from an EMBL/GenBank/DDBJ whole genome shotgun (WGS) entry which is preliminary data.</text>
</comment>
<feature type="domain" description="HTH deoR-type" evidence="4">
    <location>
        <begin position="2"/>
        <end position="67"/>
    </location>
</feature>
<evidence type="ECO:0000256" key="1">
    <source>
        <dbReference type="ARBA" id="ARBA00023015"/>
    </source>
</evidence>
<dbReference type="InterPro" id="IPR018356">
    <property type="entry name" value="Tscrpt_reg_HTH_DeoR_CS"/>
</dbReference>
<dbReference type="RefSeq" id="WP_210802795.1">
    <property type="nucleotide sequence ID" value="NZ_JAGQDE010000012.1"/>
</dbReference>
<keyword evidence="3" id="KW-0804">Transcription</keyword>
<dbReference type="InterPro" id="IPR036390">
    <property type="entry name" value="WH_DNA-bd_sf"/>
</dbReference>
<reference evidence="5" key="1">
    <citation type="submission" date="2021-04" db="EMBL/GenBank/DDBJ databases">
        <title>The genome sequence of Ideonella sp. 4Y11.</title>
        <authorList>
            <person name="Liu Y."/>
        </authorList>
    </citation>
    <scope>NUCLEOTIDE SEQUENCE</scope>
    <source>
        <strain evidence="5">4Y11</strain>
    </source>
</reference>
<proteinExistence type="predicted"/>
<dbReference type="Pfam" id="PF25583">
    <property type="entry name" value="WCX"/>
    <property type="match status" value="1"/>
</dbReference>
<organism evidence="5 6">
    <name type="scientific">Ideonella aquatica</name>
    <dbReference type="NCBI Taxonomy" id="2824119"/>
    <lineage>
        <taxon>Bacteria</taxon>
        <taxon>Pseudomonadati</taxon>
        <taxon>Pseudomonadota</taxon>
        <taxon>Betaproteobacteria</taxon>
        <taxon>Burkholderiales</taxon>
        <taxon>Sphaerotilaceae</taxon>
        <taxon>Ideonella</taxon>
    </lineage>
</organism>
<keyword evidence="1" id="KW-0805">Transcription regulation</keyword>
<dbReference type="PANTHER" id="PTHR34580:SF1">
    <property type="entry name" value="PROTEIN PAFC"/>
    <property type="match status" value="1"/>
</dbReference>
<dbReference type="PANTHER" id="PTHR34580">
    <property type="match status" value="1"/>
</dbReference>
<accession>A0A940YK30</accession>
<dbReference type="PROSITE" id="PS51000">
    <property type="entry name" value="HTH_DEOR_2"/>
    <property type="match status" value="1"/>
</dbReference>
<dbReference type="InterPro" id="IPR057727">
    <property type="entry name" value="WCX_dom"/>
</dbReference>
<dbReference type="GO" id="GO:0003677">
    <property type="term" value="F:DNA binding"/>
    <property type="evidence" value="ECO:0007669"/>
    <property type="project" value="UniProtKB-KW"/>
</dbReference>
<dbReference type="SUPFAM" id="SSF46785">
    <property type="entry name" value="Winged helix' DNA-binding domain"/>
    <property type="match status" value="1"/>
</dbReference>
<dbReference type="Gene3D" id="1.10.10.10">
    <property type="entry name" value="Winged helix-like DNA-binding domain superfamily/Winged helix DNA-binding domain"/>
    <property type="match status" value="1"/>
</dbReference>
<keyword evidence="2" id="KW-0238">DNA-binding</keyword>